<keyword evidence="1" id="KW-0812">Transmembrane</keyword>
<comment type="caution">
    <text evidence="2">The sequence shown here is derived from an EMBL/GenBank/DDBJ whole genome shotgun (WGS) entry which is preliminary data.</text>
</comment>
<dbReference type="EMBL" id="JACIFP010000001">
    <property type="protein sequence ID" value="MBB4135973.1"/>
    <property type="molecule type" value="Genomic_DNA"/>
</dbReference>
<accession>A0A840F0F4</accession>
<evidence type="ECO:0000256" key="1">
    <source>
        <dbReference type="SAM" id="Phobius"/>
    </source>
</evidence>
<feature type="transmembrane region" description="Helical" evidence="1">
    <location>
        <begin position="12"/>
        <end position="33"/>
    </location>
</feature>
<keyword evidence="1" id="KW-0472">Membrane</keyword>
<reference evidence="2 3" key="1">
    <citation type="submission" date="2020-08" db="EMBL/GenBank/DDBJ databases">
        <title>Sequencing the genomes of 1000 actinobacteria strains.</title>
        <authorList>
            <person name="Klenk H.-P."/>
        </authorList>
    </citation>
    <scope>NUCLEOTIDE SEQUENCE [LARGE SCALE GENOMIC DNA]</scope>
    <source>
        <strain evidence="2 3">DSM 45298</strain>
    </source>
</reference>
<keyword evidence="3" id="KW-1185">Reference proteome</keyword>
<gene>
    <name evidence="2" type="ORF">BKA16_002525</name>
</gene>
<protein>
    <submittedName>
        <fullName evidence="2">Steroid 5-alpha reductase family enzyme</fullName>
    </submittedName>
</protein>
<proteinExistence type="predicted"/>
<dbReference type="AlphaFoldDB" id="A0A840F0F4"/>
<dbReference type="RefSeq" id="WP_183370965.1">
    <property type="nucleotide sequence ID" value="NZ_BAABHL010000040.1"/>
</dbReference>
<sequence>MDSLLVPVGMTVVVLCGIAVLLCVVSMAFSWGVKRPQPKEYTLDQRWDRGPALFTATDIQPMTLARHTEPGDTEGASASGKW</sequence>
<dbReference type="Proteomes" id="UP000551501">
    <property type="component" value="Unassembled WGS sequence"/>
</dbReference>
<keyword evidence="1" id="KW-1133">Transmembrane helix</keyword>
<organism evidence="2 3">
    <name type="scientific">Gordonia humi</name>
    <dbReference type="NCBI Taxonomy" id="686429"/>
    <lineage>
        <taxon>Bacteria</taxon>
        <taxon>Bacillati</taxon>
        <taxon>Actinomycetota</taxon>
        <taxon>Actinomycetes</taxon>
        <taxon>Mycobacteriales</taxon>
        <taxon>Gordoniaceae</taxon>
        <taxon>Gordonia</taxon>
    </lineage>
</organism>
<evidence type="ECO:0000313" key="3">
    <source>
        <dbReference type="Proteomes" id="UP000551501"/>
    </source>
</evidence>
<name>A0A840F0F4_9ACTN</name>
<evidence type="ECO:0000313" key="2">
    <source>
        <dbReference type="EMBL" id="MBB4135973.1"/>
    </source>
</evidence>